<organism evidence="2 3">
    <name type="scientific">Stemphylium lycopersici</name>
    <name type="common">Tomato gray leaf spot disease fungus</name>
    <name type="synonym">Thyrospora lycopersici</name>
    <dbReference type="NCBI Taxonomy" id="183478"/>
    <lineage>
        <taxon>Eukaryota</taxon>
        <taxon>Fungi</taxon>
        <taxon>Dikarya</taxon>
        <taxon>Ascomycota</taxon>
        <taxon>Pezizomycotina</taxon>
        <taxon>Dothideomycetes</taxon>
        <taxon>Pleosporomycetidae</taxon>
        <taxon>Pleosporales</taxon>
        <taxon>Pleosporineae</taxon>
        <taxon>Pleosporaceae</taxon>
        <taxon>Stemphylium</taxon>
    </lineage>
</organism>
<dbReference type="InterPro" id="IPR009571">
    <property type="entry name" value="SUR7/Rim9-like_fungi"/>
</dbReference>
<dbReference type="PANTHER" id="PTHR28019:SF3">
    <property type="entry name" value="INTEGRAL MEMBRANE PROTEIN (AFU_ORTHOLOGUE AFUA_6G07470)"/>
    <property type="match status" value="1"/>
</dbReference>
<dbReference type="Pfam" id="PF06687">
    <property type="entry name" value="SUR7"/>
    <property type="match status" value="1"/>
</dbReference>
<name>A0A364NEC2_STELY</name>
<evidence type="ECO:0000256" key="1">
    <source>
        <dbReference type="SAM" id="Phobius"/>
    </source>
</evidence>
<keyword evidence="1" id="KW-0812">Transmembrane</keyword>
<feature type="transmembrane region" description="Helical" evidence="1">
    <location>
        <begin position="243"/>
        <end position="267"/>
    </location>
</feature>
<gene>
    <name evidence="2" type="ORF">DDE83_001124</name>
</gene>
<dbReference type="InterPro" id="IPR052413">
    <property type="entry name" value="SUR7_domain"/>
</dbReference>
<proteinExistence type="predicted"/>
<dbReference type="Proteomes" id="UP000249619">
    <property type="component" value="Unassembled WGS sequence"/>
</dbReference>
<feature type="transmembrane region" description="Helical" evidence="1">
    <location>
        <begin position="30"/>
        <end position="56"/>
    </location>
</feature>
<keyword evidence="1" id="KW-0472">Membrane</keyword>
<dbReference type="GO" id="GO:0005886">
    <property type="term" value="C:plasma membrane"/>
    <property type="evidence" value="ECO:0007669"/>
    <property type="project" value="InterPro"/>
</dbReference>
<dbReference type="GO" id="GO:0031505">
    <property type="term" value="P:fungal-type cell wall organization"/>
    <property type="evidence" value="ECO:0007669"/>
    <property type="project" value="TreeGrafter"/>
</dbReference>
<dbReference type="EMBL" id="QGDH01000011">
    <property type="protein sequence ID" value="RAR15483.1"/>
    <property type="molecule type" value="Genomic_DNA"/>
</dbReference>
<dbReference type="AlphaFoldDB" id="A0A364NEC2"/>
<accession>A0A364NEC2</accession>
<dbReference type="PANTHER" id="PTHR28019">
    <property type="entry name" value="CELL MEMBRANE PROTEIN YLR413W-RELATED"/>
    <property type="match status" value="1"/>
</dbReference>
<feature type="transmembrane region" description="Helical" evidence="1">
    <location>
        <begin position="209"/>
        <end position="231"/>
    </location>
</feature>
<protein>
    <submittedName>
        <fullName evidence="2">Integral membrane protein</fullName>
    </submittedName>
</protein>
<keyword evidence="3" id="KW-1185">Reference proteome</keyword>
<sequence>MYPCHYFDDQSHSGSLTRLWPAITASMGKIIHASCGFTPMLFTVASLICFLIVALAQVSPRGYNTSLQRDLYFFKVHSTCRRLMFNVHMNADSKRQADTSSTLLSPQSLLDSLPDSVFGIEIPDSLQSVAESGPLKDFYVVGLFGYCEGETDKETGKETITHCSAWKMPFYFDPADVWQLENTSLQAVLGERFTKGMQKYRGAVRAMHWTFVVTLGLTLSEITLGTLAIWNRWCRLFMALTSFFQPICAVTAAAAATVVYAVLAGVFESFLRPYNIDASLGVWLFVVLWVAVACSIVSSSLWFLSACI</sequence>
<dbReference type="GO" id="GO:0051285">
    <property type="term" value="C:cell cortex of cell tip"/>
    <property type="evidence" value="ECO:0007669"/>
    <property type="project" value="TreeGrafter"/>
</dbReference>
<evidence type="ECO:0000313" key="3">
    <source>
        <dbReference type="Proteomes" id="UP000249619"/>
    </source>
</evidence>
<comment type="caution">
    <text evidence="2">The sequence shown here is derived from an EMBL/GenBank/DDBJ whole genome shotgun (WGS) entry which is preliminary data.</text>
</comment>
<feature type="transmembrane region" description="Helical" evidence="1">
    <location>
        <begin position="279"/>
        <end position="304"/>
    </location>
</feature>
<keyword evidence="1" id="KW-1133">Transmembrane helix</keyword>
<reference evidence="3" key="1">
    <citation type="submission" date="2018-05" db="EMBL/GenBank/DDBJ databases">
        <title>Draft genome sequence of Stemphylium lycopersici strain CIDEFI 213.</title>
        <authorList>
            <person name="Medina R."/>
            <person name="Franco M.E.E."/>
            <person name="Lucentini C.G."/>
            <person name="Saparrat M.C.N."/>
            <person name="Balatti P.A."/>
        </authorList>
    </citation>
    <scope>NUCLEOTIDE SEQUENCE [LARGE SCALE GENOMIC DNA]</scope>
    <source>
        <strain evidence="3">CIDEFI 213</strain>
    </source>
</reference>
<evidence type="ECO:0000313" key="2">
    <source>
        <dbReference type="EMBL" id="RAR15483.1"/>
    </source>
</evidence>